<comment type="similarity">
    <text evidence="8 9">Belongs to the TonB-dependent receptor family.</text>
</comment>
<evidence type="ECO:0000313" key="13">
    <source>
        <dbReference type="Proteomes" id="UP001176468"/>
    </source>
</evidence>
<dbReference type="InterPro" id="IPR012910">
    <property type="entry name" value="Plug_dom"/>
</dbReference>
<dbReference type="Pfam" id="PF00593">
    <property type="entry name" value="TonB_dep_Rec_b-barrel"/>
    <property type="match status" value="1"/>
</dbReference>
<dbReference type="PANTHER" id="PTHR47234">
    <property type="match status" value="1"/>
</dbReference>
<evidence type="ECO:0000256" key="7">
    <source>
        <dbReference type="ARBA" id="ARBA00023237"/>
    </source>
</evidence>
<dbReference type="PANTHER" id="PTHR47234:SF3">
    <property type="entry name" value="SECRETIN_TONB SHORT N-TERMINAL DOMAIN-CONTAINING PROTEIN"/>
    <property type="match status" value="1"/>
</dbReference>
<dbReference type="SUPFAM" id="SSF56935">
    <property type="entry name" value="Porins"/>
    <property type="match status" value="1"/>
</dbReference>
<evidence type="ECO:0000256" key="4">
    <source>
        <dbReference type="ARBA" id="ARBA00022692"/>
    </source>
</evidence>
<gene>
    <name evidence="12" type="ORF">Q5H94_14775</name>
</gene>
<evidence type="ECO:0000313" key="12">
    <source>
        <dbReference type="EMBL" id="MDO7843595.1"/>
    </source>
</evidence>
<evidence type="ECO:0000256" key="2">
    <source>
        <dbReference type="ARBA" id="ARBA00022448"/>
    </source>
</evidence>
<keyword evidence="12" id="KW-0675">Receptor</keyword>
<protein>
    <submittedName>
        <fullName evidence="12">TonB-dependent receptor</fullName>
    </submittedName>
</protein>
<evidence type="ECO:0000256" key="3">
    <source>
        <dbReference type="ARBA" id="ARBA00022452"/>
    </source>
</evidence>
<dbReference type="InterPro" id="IPR036942">
    <property type="entry name" value="Beta-barrel_TonB_sf"/>
</dbReference>
<dbReference type="InterPro" id="IPR037066">
    <property type="entry name" value="Plug_dom_sf"/>
</dbReference>
<dbReference type="InterPro" id="IPR039426">
    <property type="entry name" value="TonB-dep_rcpt-like"/>
</dbReference>
<comment type="caution">
    <text evidence="12">The sequence shown here is derived from an EMBL/GenBank/DDBJ whole genome shotgun (WGS) entry which is preliminary data.</text>
</comment>
<keyword evidence="3 8" id="KW-1134">Transmembrane beta strand</keyword>
<sequence>MVDVLPAPALKGKLSVEEAIATLLEGSGLRARASGAGLFIEAVSQAADTHDDDHATDVLVTGSRIRGAKVASPVITLDRDAIRDSGKATIVDALRSLPQNFGGGQNPGIGFNVPEGSGQQTGGGASINLRGLGSDATLTLLDGHRVSYSVSKQSVDISSIPLGAIGRIDIVPDGASALYGSDAVAGVVNIVLRRDLNGIETGFTIGGATDGGDLTQIYSLTAGKIWRTGSAFIAYEYGDTSEINANQRAYAATRRPNLDLFPAQRRHSVLGRVQQQLGDTLTVAVDATFNKRWSGLWYSQDPSGNLSISRTHNYGVAQSYGLAGSLDWSLGNWVATLSGNLGQDRVDYAGDTFTGTVGRSIGRGFYRNSARAVELSGNGALFALPGGPAKLAVGTGYRHIDFERFNGAGNSQNTSHDQADYYAFGELSLPLLAKDQHLPLLDSLVLSAAARYEHYNHVGDVLTPKFGIIAALGPDVSIKGSWGQSFRAPTLYQGYQPVQAYLGTASLVGGTGYPAGSTSILLLGGNPNLKPERSTNWSATLDLHPRALDGLSLEISYFSVHYRDRIITPIPDYSVSLANPGYANFVSLNPGSAELAAALGGAATITNLTSGTYDPTKVIAIVYNNNINAGRQVIQGIDALGRYKAPLAGGTLSVMADAAYLESDQQISPTLPVTQKAGIIFNPPHLRLRGELGWNAGGLTISGAVTRIGPVLDNRIATTARVPGMTPVDLTVRYKVTEGPARGVDITASVQNLFNAQPSPITTSFPTDTPYDSTNYSAVGRFLSLSVIKKW</sequence>
<evidence type="ECO:0000256" key="6">
    <source>
        <dbReference type="ARBA" id="ARBA00023136"/>
    </source>
</evidence>
<comment type="subcellular location">
    <subcellularLocation>
        <location evidence="1 8">Cell outer membrane</location>
        <topology evidence="1 8">Multi-pass membrane protein</topology>
    </subcellularLocation>
</comment>
<dbReference type="CDD" id="cd01347">
    <property type="entry name" value="ligand_gated_channel"/>
    <property type="match status" value="1"/>
</dbReference>
<dbReference type="Gene3D" id="2.40.170.20">
    <property type="entry name" value="TonB-dependent receptor, beta-barrel domain"/>
    <property type="match status" value="1"/>
</dbReference>
<keyword evidence="7 8" id="KW-0998">Cell outer membrane</keyword>
<accession>A0ABT9A1B2</accession>
<reference evidence="12" key="1">
    <citation type="submission" date="2023-07" db="EMBL/GenBank/DDBJ databases">
        <authorList>
            <person name="Kim M.K."/>
        </authorList>
    </citation>
    <scope>NUCLEOTIDE SEQUENCE</scope>
    <source>
        <strain evidence="12">CA1-15</strain>
    </source>
</reference>
<evidence type="ECO:0000256" key="1">
    <source>
        <dbReference type="ARBA" id="ARBA00004571"/>
    </source>
</evidence>
<feature type="domain" description="TonB-dependent receptor plug" evidence="11">
    <location>
        <begin position="69"/>
        <end position="187"/>
    </location>
</feature>
<feature type="domain" description="TonB-dependent receptor-like beta-barrel" evidence="10">
    <location>
        <begin position="379"/>
        <end position="753"/>
    </location>
</feature>
<evidence type="ECO:0000256" key="9">
    <source>
        <dbReference type="RuleBase" id="RU003357"/>
    </source>
</evidence>
<keyword evidence="4 8" id="KW-0812">Transmembrane</keyword>
<dbReference type="Gene3D" id="2.170.130.10">
    <property type="entry name" value="TonB-dependent receptor, plug domain"/>
    <property type="match status" value="1"/>
</dbReference>
<evidence type="ECO:0000259" key="10">
    <source>
        <dbReference type="Pfam" id="PF00593"/>
    </source>
</evidence>
<dbReference type="Pfam" id="PF07715">
    <property type="entry name" value="Plug"/>
    <property type="match status" value="1"/>
</dbReference>
<keyword evidence="6 8" id="KW-0472">Membrane</keyword>
<evidence type="ECO:0000256" key="5">
    <source>
        <dbReference type="ARBA" id="ARBA00023077"/>
    </source>
</evidence>
<proteinExistence type="inferred from homology"/>
<name>A0ABT9A1B2_9SPHN</name>
<keyword evidence="2 8" id="KW-0813">Transport</keyword>
<keyword evidence="5 9" id="KW-0798">TonB box</keyword>
<dbReference type="PROSITE" id="PS52016">
    <property type="entry name" value="TONB_DEPENDENT_REC_3"/>
    <property type="match status" value="1"/>
</dbReference>
<keyword evidence="13" id="KW-1185">Reference proteome</keyword>
<organism evidence="12 13">
    <name type="scientific">Sphingomonas immobilis</name>
    <dbReference type="NCBI Taxonomy" id="3063997"/>
    <lineage>
        <taxon>Bacteria</taxon>
        <taxon>Pseudomonadati</taxon>
        <taxon>Pseudomonadota</taxon>
        <taxon>Alphaproteobacteria</taxon>
        <taxon>Sphingomonadales</taxon>
        <taxon>Sphingomonadaceae</taxon>
        <taxon>Sphingomonas</taxon>
    </lineage>
</organism>
<dbReference type="Gene3D" id="3.55.50.30">
    <property type="match status" value="1"/>
</dbReference>
<evidence type="ECO:0000259" key="11">
    <source>
        <dbReference type="Pfam" id="PF07715"/>
    </source>
</evidence>
<dbReference type="EMBL" id="JAUQSZ010000010">
    <property type="protein sequence ID" value="MDO7843595.1"/>
    <property type="molecule type" value="Genomic_DNA"/>
</dbReference>
<dbReference type="InterPro" id="IPR000531">
    <property type="entry name" value="Beta-barrel_TonB"/>
</dbReference>
<evidence type="ECO:0000256" key="8">
    <source>
        <dbReference type="PROSITE-ProRule" id="PRU01360"/>
    </source>
</evidence>
<dbReference type="Proteomes" id="UP001176468">
    <property type="component" value="Unassembled WGS sequence"/>
</dbReference>